<gene>
    <name evidence="1" type="ORF">CCACVL1_07494</name>
</gene>
<organism evidence="1 2">
    <name type="scientific">Corchorus capsularis</name>
    <name type="common">Jute</name>
    <dbReference type="NCBI Taxonomy" id="210143"/>
    <lineage>
        <taxon>Eukaryota</taxon>
        <taxon>Viridiplantae</taxon>
        <taxon>Streptophyta</taxon>
        <taxon>Embryophyta</taxon>
        <taxon>Tracheophyta</taxon>
        <taxon>Spermatophyta</taxon>
        <taxon>Magnoliopsida</taxon>
        <taxon>eudicotyledons</taxon>
        <taxon>Gunneridae</taxon>
        <taxon>Pentapetalae</taxon>
        <taxon>rosids</taxon>
        <taxon>malvids</taxon>
        <taxon>Malvales</taxon>
        <taxon>Malvaceae</taxon>
        <taxon>Grewioideae</taxon>
        <taxon>Apeibeae</taxon>
        <taxon>Corchorus</taxon>
    </lineage>
</organism>
<dbReference type="AlphaFoldDB" id="A0A1R3J5M6"/>
<reference evidence="1 2" key="1">
    <citation type="submission" date="2013-09" db="EMBL/GenBank/DDBJ databases">
        <title>Corchorus capsularis genome sequencing.</title>
        <authorList>
            <person name="Alam M."/>
            <person name="Haque M.S."/>
            <person name="Islam M.S."/>
            <person name="Emdad E.M."/>
            <person name="Islam M.M."/>
            <person name="Ahmed B."/>
            <person name="Halim A."/>
            <person name="Hossen Q.M.M."/>
            <person name="Hossain M.Z."/>
            <person name="Ahmed R."/>
            <person name="Khan M.M."/>
            <person name="Islam R."/>
            <person name="Rashid M.M."/>
            <person name="Khan S.A."/>
            <person name="Rahman M.S."/>
            <person name="Alam M."/>
        </authorList>
    </citation>
    <scope>NUCLEOTIDE SEQUENCE [LARGE SCALE GENOMIC DNA]</scope>
    <source>
        <strain evidence="2">cv. CVL-1</strain>
        <tissue evidence="1">Whole seedling</tissue>
    </source>
</reference>
<dbReference type="Proteomes" id="UP000188268">
    <property type="component" value="Unassembled WGS sequence"/>
</dbReference>
<comment type="caution">
    <text evidence="1">The sequence shown here is derived from an EMBL/GenBank/DDBJ whole genome shotgun (WGS) entry which is preliminary data.</text>
</comment>
<protein>
    <submittedName>
        <fullName evidence="1">Uncharacterized protein</fullName>
    </submittedName>
</protein>
<keyword evidence="2" id="KW-1185">Reference proteome</keyword>
<dbReference type="EMBL" id="AWWV01008493">
    <property type="protein sequence ID" value="OMO90165.1"/>
    <property type="molecule type" value="Genomic_DNA"/>
</dbReference>
<name>A0A1R3J5M6_COCAP</name>
<proteinExistence type="predicted"/>
<evidence type="ECO:0000313" key="1">
    <source>
        <dbReference type="EMBL" id="OMO90165.1"/>
    </source>
</evidence>
<dbReference type="Gramene" id="OMO90165">
    <property type="protein sequence ID" value="OMO90165"/>
    <property type="gene ID" value="CCACVL1_07494"/>
</dbReference>
<accession>A0A1R3J5M6</accession>
<evidence type="ECO:0000313" key="2">
    <source>
        <dbReference type="Proteomes" id="UP000188268"/>
    </source>
</evidence>
<sequence>MVLQIAYDVAIFERSGEIPSVPYPIAELCKPIVGRIKKCKVFDEMLKKKAELKKKKEKELWEMGENFWKKENPEHPGVRVLLQCLT</sequence>